<dbReference type="EMBL" id="AVBF01000006">
    <property type="protein sequence ID" value="KGP73992.1"/>
    <property type="molecule type" value="Genomic_DNA"/>
</dbReference>
<sequence>MDPRIHQLQHQPLQLPKTKNTNVSSSNSASFQQVLQKEVESLTISKHARTRLQERNIHIQDHVWETISSKVKEAKAKGVTESLVVTKDAALVVSAKNDTVITAMDRNEAASQIFTNINGTILMEDQAGPTGGLQAAD</sequence>
<dbReference type="STRING" id="1385514.N782_19010"/>
<keyword evidence="1" id="KW-0969">Cilium</keyword>
<evidence type="ECO:0000313" key="1">
    <source>
        <dbReference type="EMBL" id="KGP73992.1"/>
    </source>
</evidence>
<organism evidence="1 2">
    <name type="scientific">Pontibacillus yanchengensis Y32</name>
    <dbReference type="NCBI Taxonomy" id="1385514"/>
    <lineage>
        <taxon>Bacteria</taxon>
        <taxon>Bacillati</taxon>
        <taxon>Bacillota</taxon>
        <taxon>Bacilli</taxon>
        <taxon>Bacillales</taxon>
        <taxon>Bacillaceae</taxon>
        <taxon>Pontibacillus</taxon>
    </lineage>
</organism>
<dbReference type="NCBIfam" id="TIGR02530">
    <property type="entry name" value="flg_new"/>
    <property type="match status" value="1"/>
</dbReference>
<dbReference type="Pfam" id="PF12611">
    <property type="entry name" value="Flagellar_put"/>
    <property type="match status" value="1"/>
</dbReference>
<keyword evidence="1" id="KW-0966">Cell projection</keyword>
<dbReference type="RefSeq" id="WP_052111159.1">
    <property type="nucleotide sequence ID" value="NZ_AVBF01000006.1"/>
</dbReference>
<dbReference type="eggNOG" id="ENOG5032Y5R">
    <property type="taxonomic scope" value="Bacteria"/>
</dbReference>
<dbReference type="AlphaFoldDB" id="A0A0A2TDT5"/>
<gene>
    <name evidence="1" type="ORF">N782_19010</name>
</gene>
<comment type="caution">
    <text evidence="1">The sequence shown here is derived from an EMBL/GenBank/DDBJ whole genome shotgun (WGS) entry which is preliminary data.</text>
</comment>
<dbReference type="Proteomes" id="UP000030147">
    <property type="component" value="Unassembled WGS sequence"/>
</dbReference>
<evidence type="ECO:0000313" key="2">
    <source>
        <dbReference type="Proteomes" id="UP000030147"/>
    </source>
</evidence>
<keyword evidence="1" id="KW-0282">Flagellum</keyword>
<proteinExistence type="predicted"/>
<reference evidence="1 2" key="1">
    <citation type="journal article" date="2015" name="Stand. Genomic Sci.">
        <title>High quality draft genome sequence of the moderately halophilic bacterium Pontibacillus yanchengensis Y32(T) and comparison among Pontibacillus genomes.</title>
        <authorList>
            <person name="Huang J."/>
            <person name="Qiao Z.X."/>
            <person name="Tang J.W."/>
            <person name="Wang G."/>
        </authorList>
    </citation>
    <scope>NUCLEOTIDE SEQUENCE [LARGE SCALE GENOMIC DNA]</scope>
    <source>
        <strain evidence="1 2">Y32</strain>
    </source>
</reference>
<keyword evidence="2" id="KW-1185">Reference proteome</keyword>
<dbReference type="InterPro" id="IPR013367">
    <property type="entry name" value="Flagellar_put"/>
</dbReference>
<name>A0A0A2TDT5_9BACI</name>
<accession>A0A0A2TDT5</accession>
<dbReference type="OrthoDB" id="165650at2"/>
<protein>
    <submittedName>
        <fullName evidence="1">Flagellar protein</fullName>
    </submittedName>
</protein>